<dbReference type="InterPro" id="IPR032466">
    <property type="entry name" value="Metal_Hydrolase"/>
</dbReference>
<evidence type="ECO:0000256" key="1">
    <source>
        <dbReference type="SAM" id="SignalP"/>
    </source>
</evidence>
<evidence type="ECO:0000313" key="2">
    <source>
        <dbReference type="EMBL" id="SFV35849.1"/>
    </source>
</evidence>
<dbReference type="InterPro" id="IPR008257">
    <property type="entry name" value="Pept_M19"/>
</dbReference>
<dbReference type="EMBL" id="FPCJ01000001">
    <property type="protein sequence ID" value="SFV35849.1"/>
    <property type="molecule type" value="Genomic_DNA"/>
</dbReference>
<organism evidence="2 3">
    <name type="scientific">Thermoflavifilum thermophilum</name>
    <dbReference type="NCBI Taxonomy" id="1393122"/>
    <lineage>
        <taxon>Bacteria</taxon>
        <taxon>Pseudomonadati</taxon>
        <taxon>Bacteroidota</taxon>
        <taxon>Chitinophagia</taxon>
        <taxon>Chitinophagales</taxon>
        <taxon>Chitinophagaceae</taxon>
        <taxon>Thermoflavifilum</taxon>
    </lineage>
</organism>
<name>A0A1I7NMJ7_9BACT</name>
<dbReference type="InterPro" id="IPR000180">
    <property type="entry name" value="Dipep_AS"/>
</dbReference>
<keyword evidence="1" id="KW-0732">Signal</keyword>
<dbReference type="Pfam" id="PF01244">
    <property type="entry name" value="Peptidase_M19"/>
    <property type="match status" value="1"/>
</dbReference>
<accession>A0A1I7NMJ7</accession>
<keyword evidence="3" id="KW-1185">Reference proteome</keyword>
<dbReference type="GO" id="GO:0070573">
    <property type="term" value="F:metallodipeptidase activity"/>
    <property type="evidence" value="ECO:0007669"/>
    <property type="project" value="InterPro"/>
</dbReference>
<dbReference type="Proteomes" id="UP000199537">
    <property type="component" value="Unassembled WGS sequence"/>
</dbReference>
<sequence length="407" mass="45401">MLFRLIFCIGCLMPTLGFAQQASKVRGTKSPENALQLHRQALVFDTHNDVISELTMKGYDISHRLSVGNTDLVRLREGGVDAQFFSIWCDGTYGPGKAFAWANREIDSLMAIIHRNPDKIALAKSAQDVRRIVAQHKIAALIGVEGGHMIEDRLDYLDSLYKRGMRYMTLTWNNSTDWATSAVDETLHAQELSHKGLTDFGRQVVRRMNELGIIVDLAHVGEQTFYDALAVTTKPVLVSHSSVYALDPVPRNLKDDQIRAVARNGGVICVNFYDAFLDPGFSHRLDSLVDAHPRLRDSLKQLYPETMDFQIHFLKALPEAAYQIKPPLSLLIDHIDYIAKLVGVDYVGLGADFDGAEAYPRGMDDVTCYPLITKALLERGYSPADIRKILGENVMRVLQANSPAGDN</sequence>
<proteinExistence type="predicted"/>
<reference evidence="3" key="1">
    <citation type="submission" date="2016-10" db="EMBL/GenBank/DDBJ databases">
        <authorList>
            <person name="Varghese N."/>
            <person name="Submissions S."/>
        </authorList>
    </citation>
    <scope>NUCLEOTIDE SEQUENCE [LARGE SCALE GENOMIC DNA]</scope>
    <source>
        <strain evidence="3">DSM 14807</strain>
    </source>
</reference>
<dbReference type="RefSeq" id="WP_222842629.1">
    <property type="nucleotide sequence ID" value="NZ_FPCJ01000001.1"/>
</dbReference>
<gene>
    <name evidence="2" type="ORF">SAMN05660895_2334</name>
</gene>
<dbReference type="Gene3D" id="3.20.20.140">
    <property type="entry name" value="Metal-dependent hydrolases"/>
    <property type="match status" value="1"/>
</dbReference>
<feature type="chain" id="PRO_5011636760" evidence="1">
    <location>
        <begin position="20"/>
        <end position="407"/>
    </location>
</feature>
<dbReference type="CDD" id="cd01301">
    <property type="entry name" value="rDP_like"/>
    <property type="match status" value="1"/>
</dbReference>
<dbReference type="PANTHER" id="PTHR10443">
    <property type="entry name" value="MICROSOMAL DIPEPTIDASE"/>
    <property type="match status" value="1"/>
</dbReference>
<protein>
    <submittedName>
        <fullName evidence="2">Membrane dipeptidase</fullName>
    </submittedName>
</protein>
<evidence type="ECO:0000313" key="3">
    <source>
        <dbReference type="Proteomes" id="UP000199537"/>
    </source>
</evidence>
<dbReference type="PROSITE" id="PS00869">
    <property type="entry name" value="RENAL_DIPEPTIDASE_1"/>
    <property type="match status" value="1"/>
</dbReference>
<dbReference type="SUPFAM" id="SSF51556">
    <property type="entry name" value="Metallo-dependent hydrolases"/>
    <property type="match status" value="1"/>
</dbReference>
<dbReference type="PANTHER" id="PTHR10443:SF12">
    <property type="entry name" value="DIPEPTIDASE"/>
    <property type="match status" value="1"/>
</dbReference>
<feature type="signal peptide" evidence="1">
    <location>
        <begin position="1"/>
        <end position="19"/>
    </location>
</feature>
<dbReference type="STRING" id="1393122.SAMN05660895_2334"/>
<dbReference type="GO" id="GO:0006508">
    <property type="term" value="P:proteolysis"/>
    <property type="evidence" value="ECO:0007669"/>
    <property type="project" value="InterPro"/>
</dbReference>
<dbReference type="PROSITE" id="PS51365">
    <property type="entry name" value="RENAL_DIPEPTIDASE_2"/>
    <property type="match status" value="1"/>
</dbReference>
<dbReference type="AlphaFoldDB" id="A0A1I7NMJ7"/>